<evidence type="ECO:0000256" key="7">
    <source>
        <dbReference type="ARBA" id="ARBA00022927"/>
    </source>
</evidence>
<keyword evidence="7" id="KW-0653">Protein transport</keyword>
<dbReference type="GO" id="GO:0005783">
    <property type="term" value="C:endoplasmic reticulum"/>
    <property type="evidence" value="ECO:0007669"/>
    <property type="project" value="InterPro"/>
</dbReference>
<comment type="caution">
    <text evidence="11">The sequence shown here is derived from an EMBL/GenBank/DDBJ whole genome shotgun (WGS) entry which is preliminary data.</text>
</comment>
<keyword evidence="6" id="KW-0256">Endoplasmic reticulum</keyword>
<evidence type="ECO:0000256" key="10">
    <source>
        <dbReference type="SAM" id="SignalP"/>
    </source>
</evidence>
<evidence type="ECO:0000313" key="12">
    <source>
        <dbReference type="Proteomes" id="UP000293360"/>
    </source>
</evidence>
<protein>
    <recommendedName>
        <fullName evidence="3">Nucleotide exchange factor SIL1</fullName>
    </recommendedName>
</protein>
<dbReference type="Gene3D" id="1.25.10.10">
    <property type="entry name" value="Leucine-rich Repeat Variant"/>
    <property type="match status" value="1"/>
</dbReference>
<feature type="signal peptide" evidence="10">
    <location>
        <begin position="1"/>
        <end position="29"/>
    </location>
</feature>
<dbReference type="EMBL" id="QJNU01000369">
    <property type="protein sequence ID" value="RYP01103.1"/>
    <property type="molecule type" value="Genomic_DNA"/>
</dbReference>
<feature type="chain" id="PRO_5020436180" description="Nucleotide exchange factor SIL1" evidence="10">
    <location>
        <begin position="30"/>
        <end position="422"/>
    </location>
</feature>
<evidence type="ECO:0000256" key="1">
    <source>
        <dbReference type="ARBA" id="ARBA00010588"/>
    </source>
</evidence>
<dbReference type="Pfam" id="PF16782">
    <property type="entry name" value="SIL1"/>
    <property type="match status" value="1"/>
</dbReference>
<keyword evidence="12" id="KW-1185">Reference proteome</keyword>
<organism evidence="11 12">
    <name type="scientific">Monosporascus ibericus</name>
    <dbReference type="NCBI Taxonomy" id="155417"/>
    <lineage>
        <taxon>Eukaryota</taxon>
        <taxon>Fungi</taxon>
        <taxon>Dikarya</taxon>
        <taxon>Ascomycota</taxon>
        <taxon>Pezizomycotina</taxon>
        <taxon>Sordariomycetes</taxon>
        <taxon>Xylariomycetidae</taxon>
        <taxon>Xylariales</taxon>
        <taxon>Xylariales incertae sedis</taxon>
        <taxon>Monosporascus</taxon>
    </lineage>
</organism>
<dbReference type="InterPro" id="IPR011989">
    <property type="entry name" value="ARM-like"/>
</dbReference>
<evidence type="ECO:0000256" key="6">
    <source>
        <dbReference type="ARBA" id="ARBA00022824"/>
    </source>
</evidence>
<evidence type="ECO:0000256" key="5">
    <source>
        <dbReference type="ARBA" id="ARBA00022729"/>
    </source>
</evidence>
<evidence type="ECO:0000256" key="2">
    <source>
        <dbReference type="ARBA" id="ARBA00011799"/>
    </source>
</evidence>
<keyword evidence="8" id="KW-0811">Translocation</keyword>
<gene>
    <name evidence="11" type="ORF">DL764_006302</name>
</gene>
<comment type="similarity">
    <text evidence="1">Belongs to the SIL1 family.</text>
</comment>
<proteinExistence type="inferred from homology"/>
<feature type="compositionally biased region" description="Pro residues" evidence="9">
    <location>
        <begin position="121"/>
        <end position="130"/>
    </location>
</feature>
<evidence type="ECO:0000256" key="3">
    <source>
        <dbReference type="ARBA" id="ARBA00015352"/>
    </source>
</evidence>
<comment type="subunit">
    <text evidence="2">Interacts with KAR2.</text>
</comment>
<dbReference type="AlphaFoldDB" id="A0A4Q4T7J4"/>
<feature type="region of interest" description="Disordered" evidence="9">
    <location>
        <begin position="117"/>
        <end position="136"/>
    </location>
</feature>
<dbReference type="InterPro" id="IPR031884">
    <property type="entry name" value="Sil1_fungi"/>
</dbReference>
<dbReference type="GO" id="GO:0000774">
    <property type="term" value="F:adenyl-nucleotide exchange factor activity"/>
    <property type="evidence" value="ECO:0007669"/>
    <property type="project" value="InterPro"/>
</dbReference>
<dbReference type="STRING" id="155417.A0A4Q4T7J4"/>
<dbReference type="GO" id="GO:0015031">
    <property type="term" value="P:protein transport"/>
    <property type="evidence" value="ECO:0007669"/>
    <property type="project" value="UniProtKB-KW"/>
</dbReference>
<dbReference type="Proteomes" id="UP000293360">
    <property type="component" value="Unassembled WGS sequence"/>
</dbReference>
<sequence>MRSSYIRSLLRSLFSITLISAVISPFASAASSAPLESPSAEGELICHTDNPAECYPKVFSPTEEFQVIHDDQDLPPGLHVQLDIQTGQKRARLNVPTEENPALQGLPVDRSVVVIDSESPPDTPRIPPGAPEYDPVGKVKEPQEKNEGFFRALETVKSHTGNGEYVQSVQLSHALDELEELSHDIYYGLQIAEDTTALQGLFCILTNHDKEEALAQPLAARSDFLASSIISSAVRNNRPALHAVEASWDNIMQSHCTHRSYSLKHALYEQLAPSAGPSNAEEALEADFIRLNLAVLDGLIKSPKIRDEFLAHGGMKSLLRILLTPGDVWGPRRARAARIVSDTFLDEDVGAELGIWPKAEVLENSQCAKGQPDSLDDGCWEYHLEMVNDPSDAEWSRSLLSLLRSRRPGASQSRSPPPREEL</sequence>
<reference evidence="11 12" key="1">
    <citation type="submission" date="2018-06" db="EMBL/GenBank/DDBJ databases">
        <title>Complete Genomes of Monosporascus.</title>
        <authorList>
            <person name="Robinson A.J."/>
            <person name="Natvig D.O."/>
        </authorList>
    </citation>
    <scope>NUCLEOTIDE SEQUENCE [LARGE SCALE GENOMIC DNA]</scope>
    <source>
        <strain evidence="11 12">CBS 110550</strain>
    </source>
</reference>
<keyword evidence="4" id="KW-0813">Transport</keyword>
<accession>A0A4Q4T7J4</accession>
<evidence type="ECO:0000256" key="9">
    <source>
        <dbReference type="SAM" id="MobiDB-lite"/>
    </source>
</evidence>
<name>A0A4Q4T7J4_9PEZI</name>
<evidence type="ECO:0000313" key="11">
    <source>
        <dbReference type="EMBL" id="RYP01103.1"/>
    </source>
</evidence>
<evidence type="ECO:0000256" key="8">
    <source>
        <dbReference type="ARBA" id="ARBA00023010"/>
    </source>
</evidence>
<keyword evidence="5 10" id="KW-0732">Signal</keyword>
<dbReference type="OrthoDB" id="448649at2759"/>
<evidence type="ECO:0000256" key="4">
    <source>
        <dbReference type="ARBA" id="ARBA00022448"/>
    </source>
</evidence>